<keyword evidence="2" id="KW-0812">Transmembrane</keyword>
<keyword evidence="1 4" id="KW-0378">Hydrolase</keyword>
<evidence type="ECO:0000256" key="2">
    <source>
        <dbReference type="SAM" id="Phobius"/>
    </source>
</evidence>
<dbReference type="InterPro" id="IPR036457">
    <property type="entry name" value="PPM-type-like_dom_sf"/>
</dbReference>
<dbReference type="AlphaFoldDB" id="A0A7X2MXE7"/>
<reference evidence="4 5" key="1">
    <citation type="submission" date="2019-08" db="EMBL/GenBank/DDBJ databases">
        <title>In-depth cultivation of the pig gut microbiome towards novel bacterial diversity and tailored functional studies.</title>
        <authorList>
            <person name="Wylensek D."/>
            <person name="Hitch T.C.A."/>
            <person name="Clavel T."/>
        </authorList>
    </citation>
    <scope>NUCLEOTIDE SEQUENCE [LARGE SCALE GENOMIC DNA]</scope>
    <source>
        <strain evidence="4 5">WCA-383-APC-5B</strain>
    </source>
</reference>
<protein>
    <submittedName>
        <fullName evidence="4">Stage II sporulation protein E</fullName>
        <ecNumber evidence="4">3.1.3.16</ecNumber>
    </submittedName>
</protein>
<gene>
    <name evidence="4" type="primary">spoIIE</name>
    <name evidence="4" type="ORF">FYJ33_05175</name>
</gene>
<feature type="domain" description="PPM-type phosphatase" evidence="3">
    <location>
        <begin position="609"/>
        <end position="821"/>
    </location>
</feature>
<accession>A0A7X2MXE7</accession>
<keyword evidence="2" id="KW-1133">Transmembrane helix</keyword>
<feature type="transmembrane region" description="Helical" evidence="2">
    <location>
        <begin position="279"/>
        <end position="296"/>
    </location>
</feature>
<evidence type="ECO:0000313" key="5">
    <source>
        <dbReference type="Proteomes" id="UP000460287"/>
    </source>
</evidence>
<dbReference type="EC" id="3.1.3.16" evidence="4"/>
<dbReference type="InterPro" id="IPR001932">
    <property type="entry name" value="PPM-type_phosphatase-like_dom"/>
</dbReference>
<feature type="transmembrane region" description="Helical" evidence="2">
    <location>
        <begin position="51"/>
        <end position="73"/>
    </location>
</feature>
<dbReference type="PANTHER" id="PTHR43156:SF2">
    <property type="entry name" value="STAGE II SPORULATION PROTEIN E"/>
    <property type="match status" value="1"/>
</dbReference>
<dbReference type="Pfam" id="PF07228">
    <property type="entry name" value="SpoIIE"/>
    <property type="match status" value="1"/>
</dbReference>
<dbReference type="InterPro" id="IPR052016">
    <property type="entry name" value="Bact_Sigma-Reg"/>
</dbReference>
<dbReference type="InterPro" id="IPR014221">
    <property type="entry name" value="SpoII_E"/>
</dbReference>
<feature type="transmembrane region" description="Helical" evidence="2">
    <location>
        <begin position="326"/>
        <end position="345"/>
    </location>
</feature>
<dbReference type="PANTHER" id="PTHR43156">
    <property type="entry name" value="STAGE II SPORULATION PROTEIN E-RELATED"/>
    <property type="match status" value="1"/>
</dbReference>
<sequence>MKTVLMTIISSKLCYNVFTFRARGNTAMQYGANVESFKRIKNSKEENEDKAVNSPVILLLKILCVFLISRVVITLDITSIDNIAPFGITIVMTMLEKNTKRDGVVICLGAIIGYLSLYKSNSEVMMYIVIVSVLMTTRFITIKGLKSRIEMLIKFAIIFAAMCFYRMIINNFSIGTTVTISMIQTVLMYPIYYIFKFSLNCFDDINTNHYFTNEEIISMMLIFCLALAGIGTVSVYGVGIRNVLALAGILVIAYALGGPLGAAAGVIIGVIIGISTNNMMQIIGIYGLCALTTGIFKDTGKLFASIACFIMYLILNIYSKTLNIQVIGEISAAVAIFYIVPRDFLGTITKELDNTVKEDNFNIFHFNKLKEEFSGRLNDFTEVISSMSMIIDELQDNKKLLMQNKGAALVEQLGDRVCDNCDMKNMCWKREFRETYADFSELIQNYEEGNKRFPAGLEKRCIKKFNLIKNTDEIVESHILNEVWKNRLEEGRRMLASQLNSMAVTMGELVDDFNNDIVICSDIERDVFKALNRYNIKYDDVLCYNDKNGRLNIKIILDECGGCQYCVKSILPVINQAIGAEMAIGGDGCVIDPVTKKCTVLIEESPKFYVSSYCASACKDDENYTGDSFTFGKSKDGRYTIAISDGMGSGPEAGNESKAIVDLIEKFTKAGFSDLTAIDAVNSIMSMKFSEDEKFATLDMQDIDLYSGEITFIKIGAVETFVKKAKSIQVINSKTLPFGILDKPDVDIVEKKVSGGDIIVTVSDGILDVGETKNNFQWLSRYLMETDIKDPKQLSREILERAKEMNGGKVKDDMTVVVSKVYSI</sequence>
<dbReference type="Gene3D" id="3.60.40.10">
    <property type="entry name" value="PPM-type phosphatase domain"/>
    <property type="match status" value="1"/>
</dbReference>
<keyword evidence="2" id="KW-0472">Membrane</keyword>
<dbReference type="InterPro" id="IPR045768">
    <property type="entry name" value="SpoIIE_N"/>
</dbReference>
<feature type="transmembrane region" description="Helical" evidence="2">
    <location>
        <begin position="244"/>
        <end position="272"/>
    </location>
</feature>
<evidence type="ECO:0000259" key="3">
    <source>
        <dbReference type="SMART" id="SM00331"/>
    </source>
</evidence>
<dbReference type="EMBL" id="VULX01000004">
    <property type="protein sequence ID" value="MSR90822.1"/>
    <property type="molecule type" value="Genomic_DNA"/>
</dbReference>
<feature type="transmembrane region" description="Helical" evidence="2">
    <location>
        <begin position="124"/>
        <end position="140"/>
    </location>
</feature>
<keyword evidence="5" id="KW-1185">Reference proteome</keyword>
<dbReference type="Proteomes" id="UP000460287">
    <property type="component" value="Unassembled WGS sequence"/>
</dbReference>
<comment type="caution">
    <text evidence="4">The sequence shown here is derived from an EMBL/GenBank/DDBJ whole genome shotgun (WGS) entry which is preliminary data.</text>
</comment>
<evidence type="ECO:0000313" key="4">
    <source>
        <dbReference type="EMBL" id="MSR90822.1"/>
    </source>
</evidence>
<dbReference type="Pfam" id="PF19732">
    <property type="entry name" value="SpoIIE_N"/>
    <property type="match status" value="1"/>
</dbReference>
<name>A0A7X2MXE7_9CLOT</name>
<dbReference type="SMART" id="SM00331">
    <property type="entry name" value="PP2C_SIG"/>
    <property type="match status" value="1"/>
</dbReference>
<feature type="transmembrane region" description="Helical" evidence="2">
    <location>
        <begin position="216"/>
        <end position="238"/>
    </location>
</feature>
<dbReference type="NCBIfam" id="TIGR02865">
    <property type="entry name" value="spore_II_E"/>
    <property type="match status" value="1"/>
</dbReference>
<feature type="transmembrane region" description="Helical" evidence="2">
    <location>
        <begin position="174"/>
        <end position="195"/>
    </location>
</feature>
<evidence type="ECO:0000256" key="1">
    <source>
        <dbReference type="ARBA" id="ARBA00022801"/>
    </source>
</evidence>
<organism evidence="4 5">
    <name type="scientific">Inconstantimicrobium porci</name>
    <dbReference type="NCBI Taxonomy" id="2652291"/>
    <lineage>
        <taxon>Bacteria</taxon>
        <taxon>Bacillati</taxon>
        <taxon>Bacillota</taxon>
        <taxon>Clostridia</taxon>
        <taxon>Eubacteriales</taxon>
        <taxon>Clostridiaceae</taxon>
        <taxon>Inconstantimicrobium</taxon>
    </lineage>
</organism>
<proteinExistence type="predicted"/>
<dbReference type="SUPFAM" id="SSF81606">
    <property type="entry name" value="PP2C-like"/>
    <property type="match status" value="1"/>
</dbReference>
<dbReference type="GO" id="GO:0004722">
    <property type="term" value="F:protein serine/threonine phosphatase activity"/>
    <property type="evidence" value="ECO:0007669"/>
    <property type="project" value="UniProtKB-EC"/>
</dbReference>